<reference evidence="1 2" key="1">
    <citation type="submission" date="2016-03" db="EMBL/GenBank/DDBJ databases">
        <title>EvidentialGene: Evidence-directed Construction of Genes on Genomes.</title>
        <authorList>
            <person name="Gilbert D.G."/>
            <person name="Choi J.-H."/>
            <person name="Mockaitis K."/>
            <person name="Colbourne J."/>
            <person name="Pfrender M."/>
        </authorList>
    </citation>
    <scope>NUCLEOTIDE SEQUENCE [LARGE SCALE GENOMIC DNA]</scope>
    <source>
        <strain evidence="1 2">Xinb3</strain>
        <tissue evidence="1">Complete organism</tissue>
    </source>
</reference>
<evidence type="ECO:0000313" key="1">
    <source>
        <dbReference type="EMBL" id="KZR96868.1"/>
    </source>
</evidence>
<dbReference type="EMBL" id="LRGB01023416">
    <property type="protein sequence ID" value="KZR96868.1"/>
    <property type="molecule type" value="Genomic_DNA"/>
</dbReference>
<dbReference type="AlphaFoldDB" id="A0A164EK71"/>
<gene>
    <name evidence="1" type="ORF">APZ42_008557</name>
</gene>
<sequence length="48" mass="5635">MKVICLTLKVHHYLLQPSPSFNHSLKTFWISASQSCFRKCFAKLCMPY</sequence>
<accession>A0A164EK71</accession>
<dbReference type="Proteomes" id="UP000076858">
    <property type="component" value="Unassembled WGS sequence"/>
</dbReference>
<proteinExistence type="predicted"/>
<name>A0A164EK71_9CRUS</name>
<comment type="caution">
    <text evidence="1">The sequence shown here is derived from an EMBL/GenBank/DDBJ whole genome shotgun (WGS) entry which is preliminary data.</text>
</comment>
<keyword evidence="2" id="KW-1185">Reference proteome</keyword>
<organism evidence="1 2">
    <name type="scientific">Daphnia magna</name>
    <dbReference type="NCBI Taxonomy" id="35525"/>
    <lineage>
        <taxon>Eukaryota</taxon>
        <taxon>Metazoa</taxon>
        <taxon>Ecdysozoa</taxon>
        <taxon>Arthropoda</taxon>
        <taxon>Crustacea</taxon>
        <taxon>Branchiopoda</taxon>
        <taxon>Diplostraca</taxon>
        <taxon>Cladocera</taxon>
        <taxon>Anomopoda</taxon>
        <taxon>Daphniidae</taxon>
        <taxon>Daphnia</taxon>
    </lineage>
</organism>
<protein>
    <submittedName>
        <fullName evidence="1">Ubiquitin fusion degradation protein 1</fullName>
    </submittedName>
</protein>
<evidence type="ECO:0000313" key="2">
    <source>
        <dbReference type="Proteomes" id="UP000076858"/>
    </source>
</evidence>